<keyword evidence="1" id="KW-0479">Metal-binding</keyword>
<name>A0ABM5KCG5_DIAVI</name>
<organism evidence="3 4">
    <name type="scientific">Diabrotica virgifera virgifera</name>
    <name type="common">western corn rootworm</name>
    <dbReference type="NCBI Taxonomy" id="50390"/>
    <lineage>
        <taxon>Eukaryota</taxon>
        <taxon>Metazoa</taxon>
        <taxon>Ecdysozoa</taxon>
        <taxon>Arthropoda</taxon>
        <taxon>Hexapoda</taxon>
        <taxon>Insecta</taxon>
        <taxon>Pterygota</taxon>
        <taxon>Neoptera</taxon>
        <taxon>Endopterygota</taxon>
        <taxon>Coleoptera</taxon>
        <taxon>Polyphaga</taxon>
        <taxon>Cucujiformia</taxon>
        <taxon>Chrysomeloidea</taxon>
        <taxon>Chrysomelidae</taxon>
        <taxon>Galerucinae</taxon>
        <taxon>Diabroticina</taxon>
        <taxon>Diabroticites</taxon>
        <taxon>Diabrotica</taxon>
    </lineage>
</organism>
<feature type="domain" description="CCHC-type" evidence="2">
    <location>
        <begin position="397"/>
        <end position="411"/>
    </location>
</feature>
<sequence>MALESETKRRTVLRPAFTIAANVLDNLLSETVNTRPWQQISVQWELLQVKYNELCVVESAVFEAMVEKASEAELISEIEAKDRYSTRYYELKCKCDDRPSLVSSESSNVKGKRSFKLPPIEFKKYSGDLIGWLPFWSQFKVVHDDLSIDLNDKIAYLRQATIDGSKARRLVESSPAVADNYSKIIKSLKSRFGREDLQIEVYIREILELILSRVSSSSCNVSALYDMIESQLRSLETLGITVDKYAAILYPLIESCLPEDMIRLWHRSSQFLRPSGSVSMHNVEESAEVTTLETRLSGLMSFLQNEVQNEQKINLATEGFGLSTENKYKSNNLVEKKNIKLPKQGTDLPSATAAGLIIYEVGRCIFCEGQHDSINRFKAQKLSMEQKRRTLTEKKACFRCLKVGHSSKKCRGRLNCILCCKSHVALICPDLPVNKIDTLTSSISRSEENRTGDQTLANLNNTQRTAQEMSFSAKGTENIVHTLFGGKSTSEQRHKLYKVTASEGAYSCSFDALYQPQICADVSPVYHGPWVEELSDMNISLSDVVHIAPIEILFGADVVFKLYTGRKYQLQCGLVAVETLLGWTLMGKVPAVASNFSTSMMSIALFVESYSVAKL</sequence>
<keyword evidence="4" id="KW-1185">Reference proteome</keyword>
<protein>
    <recommendedName>
        <fullName evidence="2">CCHC-type domain-containing protein</fullName>
    </recommendedName>
</protein>
<dbReference type="EnsemblMetazoa" id="XM_050651925.1">
    <property type="protein sequence ID" value="XP_050507882.1"/>
    <property type="gene ID" value="LOC126885367"/>
</dbReference>
<evidence type="ECO:0000259" key="2">
    <source>
        <dbReference type="PROSITE" id="PS50158"/>
    </source>
</evidence>
<evidence type="ECO:0000313" key="4">
    <source>
        <dbReference type="Proteomes" id="UP001652700"/>
    </source>
</evidence>
<keyword evidence="1" id="KW-0863">Zinc-finger</keyword>
<keyword evidence="1" id="KW-0862">Zinc</keyword>
<dbReference type="InterPro" id="IPR005312">
    <property type="entry name" value="DUF1759"/>
</dbReference>
<dbReference type="Pfam" id="PF03564">
    <property type="entry name" value="DUF1759"/>
    <property type="match status" value="1"/>
</dbReference>
<reference evidence="3" key="1">
    <citation type="submission" date="2025-05" db="UniProtKB">
        <authorList>
            <consortium name="EnsemblMetazoa"/>
        </authorList>
    </citation>
    <scope>IDENTIFICATION</scope>
</reference>
<evidence type="ECO:0000256" key="1">
    <source>
        <dbReference type="PROSITE-ProRule" id="PRU00047"/>
    </source>
</evidence>
<dbReference type="GeneID" id="126885367"/>
<dbReference type="InterPro" id="IPR001878">
    <property type="entry name" value="Znf_CCHC"/>
</dbReference>
<accession>A0ABM5KCG5</accession>
<dbReference type="Proteomes" id="UP001652700">
    <property type="component" value="Unplaced"/>
</dbReference>
<dbReference type="PROSITE" id="PS50158">
    <property type="entry name" value="ZF_CCHC"/>
    <property type="match status" value="1"/>
</dbReference>
<dbReference type="RefSeq" id="XP_050507882.1">
    <property type="nucleotide sequence ID" value="XM_050651925.1"/>
</dbReference>
<evidence type="ECO:0000313" key="3">
    <source>
        <dbReference type="EnsemblMetazoa" id="XP_050507882.1"/>
    </source>
</evidence>
<dbReference type="PANTHER" id="PTHR47331:SF1">
    <property type="entry name" value="GAG-LIKE PROTEIN"/>
    <property type="match status" value="1"/>
</dbReference>
<dbReference type="PANTHER" id="PTHR47331">
    <property type="entry name" value="PHD-TYPE DOMAIN-CONTAINING PROTEIN"/>
    <property type="match status" value="1"/>
</dbReference>
<proteinExistence type="predicted"/>